<accession>A0A6V8MP08</accession>
<evidence type="ECO:0000313" key="2">
    <source>
        <dbReference type="Proteomes" id="UP000556026"/>
    </source>
</evidence>
<gene>
    <name evidence="1" type="ORF">GMST_39990</name>
</gene>
<comment type="caution">
    <text evidence="1">The sequence shown here is derived from an EMBL/GenBank/DDBJ whole genome shotgun (WGS) entry which is preliminary data.</text>
</comment>
<sequence length="97" mass="11258">MLTTIITSLVTALITCYLQERKIRAELRTEFKAEEVAKTLLKSEKWLKRSFEEIKKRLGGFEDNELRKILVRAGAVKFDTSEGKELWGLISRNKNDL</sequence>
<dbReference type="Proteomes" id="UP000556026">
    <property type="component" value="Unassembled WGS sequence"/>
</dbReference>
<organism evidence="1 2">
    <name type="scientific">Geomonas silvestris</name>
    <dbReference type="NCBI Taxonomy" id="2740184"/>
    <lineage>
        <taxon>Bacteria</taxon>
        <taxon>Pseudomonadati</taxon>
        <taxon>Thermodesulfobacteriota</taxon>
        <taxon>Desulfuromonadia</taxon>
        <taxon>Geobacterales</taxon>
        <taxon>Geobacteraceae</taxon>
        <taxon>Geomonas</taxon>
    </lineage>
</organism>
<name>A0A6V8MP08_9BACT</name>
<evidence type="ECO:0000313" key="1">
    <source>
        <dbReference type="EMBL" id="GFO61674.1"/>
    </source>
</evidence>
<reference evidence="2" key="1">
    <citation type="submission" date="2020-06" db="EMBL/GenBank/DDBJ databases">
        <title>Draft genomic sequence of Geomonas sp. Red330.</title>
        <authorList>
            <person name="Itoh H."/>
            <person name="Zhenxing X."/>
            <person name="Ushijima N."/>
            <person name="Masuda Y."/>
            <person name="Shiratori Y."/>
            <person name="Senoo K."/>
        </authorList>
    </citation>
    <scope>NUCLEOTIDE SEQUENCE [LARGE SCALE GENOMIC DNA]</scope>
    <source>
        <strain evidence="2">Red330</strain>
    </source>
</reference>
<dbReference type="EMBL" id="BLXX01000017">
    <property type="protein sequence ID" value="GFO61674.1"/>
    <property type="molecule type" value="Genomic_DNA"/>
</dbReference>
<dbReference type="AlphaFoldDB" id="A0A6V8MP08"/>
<dbReference type="RefSeq" id="WP_183356460.1">
    <property type="nucleotide sequence ID" value="NZ_BLXX01000017.1"/>
</dbReference>
<keyword evidence="2" id="KW-1185">Reference proteome</keyword>
<proteinExistence type="predicted"/>
<protein>
    <submittedName>
        <fullName evidence="1">Uncharacterized protein</fullName>
    </submittedName>
</protein>